<dbReference type="PROSITE" id="PS50890">
    <property type="entry name" value="PUA"/>
    <property type="match status" value="1"/>
</dbReference>
<dbReference type="GO" id="GO:0001731">
    <property type="term" value="P:formation of translation preinitiation complex"/>
    <property type="evidence" value="ECO:0007669"/>
    <property type="project" value="TreeGrafter"/>
</dbReference>
<evidence type="ECO:0000313" key="6">
    <source>
        <dbReference type="EMBL" id="CAD9384203.1"/>
    </source>
</evidence>
<proteinExistence type="predicted"/>
<dbReference type="InterPro" id="IPR015947">
    <property type="entry name" value="PUA-like_sf"/>
</dbReference>
<sequence>MSSQSQPLFKRYDPEDFVSSQSQCKSSVARAIRAKLIQDYPALEEVLEELIPKKQPLTLAKAQNHLQLLVDAKGQVLFFQQRDSSWYPVLRLVHRFPNFGPIWQVDKGAIKHILGGANIFGGGLISGGGQMNVELQPGQPVIIMAEGKRHACCIGLVKKSPDDIRAGPRGVAVENLHYLNDGLWISPDVN</sequence>
<dbReference type="PANTHER" id="PTHR22798:SF0">
    <property type="entry name" value="MALIGNANT T-CELL-AMPLIFIED SEQUENCE 1"/>
    <property type="match status" value="1"/>
</dbReference>
<evidence type="ECO:0008006" key="7">
    <source>
        <dbReference type="Google" id="ProtNLM"/>
    </source>
</evidence>
<comment type="subcellular location">
    <subcellularLocation>
        <location evidence="1 3">Cytoplasm</location>
    </subcellularLocation>
</comment>
<feature type="domain" description="Pre-PUA" evidence="5">
    <location>
        <begin position="18"/>
        <end position="97"/>
    </location>
</feature>
<evidence type="ECO:0000259" key="5">
    <source>
        <dbReference type="Pfam" id="PF17832"/>
    </source>
</evidence>
<dbReference type="Pfam" id="PF01472">
    <property type="entry name" value="PUA"/>
    <property type="match status" value="1"/>
</dbReference>
<dbReference type="SUPFAM" id="SSF88697">
    <property type="entry name" value="PUA domain-like"/>
    <property type="match status" value="1"/>
</dbReference>
<dbReference type="GO" id="GO:0003723">
    <property type="term" value="F:RNA binding"/>
    <property type="evidence" value="ECO:0007669"/>
    <property type="project" value="InterPro"/>
</dbReference>
<evidence type="ECO:0000259" key="4">
    <source>
        <dbReference type="Pfam" id="PF01472"/>
    </source>
</evidence>
<dbReference type="InterPro" id="IPR041366">
    <property type="entry name" value="Pre-PUA"/>
</dbReference>
<evidence type="ECO:0000256" key="3">
    <source>
        <dbReference type="PIRNR" id="PIRNR005067"/>
    </source>
</evidence>
<dbReference type="Pfam" id="PF17832">
    <property type="entry name" value="Pre-PUA"/>
    <property type="match status" value="1"/>
</dbReference>
<accession>A0A7S2FAF8</accession>
<dbReference type="GO" id="GO:0005737">
    <property type="term" value="C:cytoplasm"/>
    <property type="evidence" value="ECO:0007669"/>
    <property type="project" value="UniProtKB-SubCell"/>
</dbReference>
<gene>
    <name evidence="6" type="ORF">DSPE1174_LOCUS5032</name>
</gene>
<dbReference type="InterPro" id="IPR016437">
    <property type="entry name" value="MCT-1/Tma20"/>
</dbReference>
<dbReference type="PIRSF" id="PIRSF005067">
    <property type="entry name" value="Tma_RNA-bind_prd"/>
    <property type="match status" value="1"/>
</dbReference>
<dbReference type="EMBL" id="HBGS01009516">
    <property type="protein sequence ID" value="CAD9384203.1"/>
    <property type="molecule type" value="Transcribed_RNA"/>
</dbReference>
<feature type="domain" description="PUA" evidence="4">
    <location>
        <begin position="104"/>
        <end position="179"/>
    </location>
</feature>
<evidence type="ECO:0000256" key="2">
    <source>
        <dbReference type="ARBA" id="ARBA00022490"/>
    </source>
</evidence>
<dbReference type="NCBIfam" id="TIGR00451">
    <property type="entry name" value="unchar_dom_2"/>
    <property type="match status" value="1"/>
</dbReference>
<evidence type="ECO:0000256" key="1">
    <source>
        <dbReference type="ARBA" id="ARBA00004496"/>
    </source>
</evidence>
<dbReference type="Gene3D" id="3.10.400.20">
    <property type="match status" value="1"/>
</dbReference>
<organism evidence="6">
    <name type="scientific">Octactis speculum</name>
    <dbReference type="NCBI Taxonomy" id="3111310"/>
    <lineage>
        <taxon>Eukaryota</taxon>
        <taxon>Sar</taxon>
        <taxon>Stramenopiles</taxon>
        <taxon>Ochrophyta</taxon>
        <taxon>Dictyochophyceae</taxon>
        <taxon>Dictyochales</taxon>
        <taxon>Dictyochaceae</taxon>
        <taxon>Octactis</taxon>
    </lineage>
</organism>
<reference evidence="6" key="1">
    <citation type="submission" date="2021-01" db="EMBL/GenBank/DDBJ databases">
        <authorList>
            <person name="Corre E."/>
            <person name="Pelletier E."/>
            <person name="Niang G."/>
            <person name="Scheremetjew M."/>
            <person name="Finn R."/>
            <person name="Kale V."/>
            <person name="Holt S."/>
            <person name="Cochrane G."/>
            <person name="Meng A."/>
            <person name="Brown T."/>
            <person name="Cohen L."/>
        </authorList>
    </citation>
    <scope>NUCLEOTIDE SEQUENCE</scope>
    <source>
        <strain evidence="6">CCMP1381</strain>
    </source>
</reference>
<dbReference type="InterPro" id="IPR004521">
    <property type="entry name" value="Uncharacterised_CHP00451"/>
</dbReference>
<name>A0A7S2FAF8_9STRA</name>
<dbReference type="AlphaFoldDB" id="A0A7S2FAF8"/>
<dbReference type="InterPro" id="IPR002478">
    <property type="entry name" value="PUA"/>
</dbReference>
<protein>
    <recommendedName>
        <fullName evidence="7">PUA domain-containing protein</fullName>
    </recommendedName>
</protein>
<keyword evidence="2 3" id="KW-0963">Cytoplasm</keyword>
<dbReference type="CDD" id="cd11609">
    <property type="entry name" value="MCT1_N"/>
    <property type="match status" value="1"/>
</dbReference>
<dbReference type="PANTHER" id="PTHR22798">
    <property type="entry name" value="MCT-1 PROTEIN"/>
    <property type="match status" value="1"/>
</dbReference>